<dbReference type="Proteomes" id="UP001201812">
    <property type="component" value="Unassembled WGS sequence"/>
</dbReference>
<name>A0AAD4NE80_9BILA</name>
<evidence type="ECO:0000313" key="1">
    <source>
        <dbReference type="EMBL" id="KAI1723573.1"/>
    </source>
</evidence>
<dbReference type="AlphaFoldDB" id="A0AAD4NE80"/>
<comment type="caution">
    <text evidence="1">The sequence shown here is derived from an EMBL/GenBank/DDBJ whole genome shotgun (WGS) entry which is preliminary data.</text>
</comment>
<dbReference type="EMBL" id="JAKKPZ010000003">
    <property type="protein sequence ID" value="KAI1723573.1"/>
    <property type="molecule type" value="Genomic_DNA"/>
</dbReference>
<sequence length="97" mass="10911">MLKNVISPAGHSHFYLLDTAIQELRVQCVADIFSSFFFAGDSSRRPFSVERPLKASNFQPPPPHSHSRAYSMQLCLAVAREFQKWNCIVPGISNPAF</sequence>
<proteinExistence type="predicted"/>
<gene>
    <name evidence="1" type="ORF">DdX_03735</name>
</gene>
<accession>A0AAD4NE80</accession>
<protein>
    <submittedName>
        <fullName evidence="1">Uncharacterized protein</fullName>
    </submittedName>
</protein>
<organism evidence="1 2">
    <name type="scientific">Ditylenchus destructor</name>
    <dbReference type="NCBI Taxonomy" id="166010"/>
    <lineage>
        <taxon>Eukaryota</taxon>
        <taxon>Metazoa</taxon>
        <taxon>Ecdysozoa</taxon>
        <taxon>Nematoda</taxon>
        <taxon>Chromadorea</taxon>
        <taxon>Rhabditida</taxon>
        <taxon>Tylenchina</taxon>
        <taxon>Tylenchomorpha</taxon>
        <taxon>Sphaerularioidea</taxon>
        <taxon>Anguinidae</taxon>
        <taxon>Anguininae</taxon>
        <taxon>Ditylenchus</taxon>
    </lineage>
</organism>
<reference evidence="1" key="1">
    <citation type="submission" date="2022-01" db="EMBL/GenBank/DDBJ databases">
        <title>Genome Sequence Resource for Two Populations of Ditylenchus destructor, the Migratory Endoparasitic Phytonematode.</title>
        <authorList>
            <person name="Zhang H."/>
            <person name="Lin R."/>
            <person name="Xie B."/>
        </authorList>
    </citation>
    <scope>NUCLEOTIDE SEQUENCE</scope>
    <source>
        <strain evidence="1">BazhouSP</strain>
    </source>
</reference>
<evidence type="ECO:0000313" key="2">
    <source>
        <dbReference type="Proteomes" id="UP001201812"/>
    </source>
</evidence>
<keyword evidence="2" id="KW-1185">Reference proteome</keyword>